<protein>
    <submittedName>
        <fullName evidence="1">Uncharacterized protein</fullName>
    </submittedName>
</protein>
<evidence type="ECO:0000313" key="2">
    <source>
        <dbReference type="Proteomes" id="UP001419268"/>
    </source>
</evidence>
<comment type="caution">
    <text evidence="1">The sequence shown here is derived from an EMBL/GenBank/DDBJ whole genome shotgun (WGS) entry which is preliminary data.</text>
</comment>
<keyword evidence="2" id="KW-1185">Reference proteome</keyword>
<evidence type="ECO:0000313" key="1">
    <source>
        <dbReference type="EMBL" id="KAK9111544.1"/>
    </source>
</evidence>
<name>A0AAP0IA09_9MAGN</name>
<reference evidence="1 2" key="1">
    <citation type="submission" date="2024-01" db="EMBL/GenBank/DDBJ databases">
        <title>Genome assemblies of Stephania.</title>
        <authorList>
            <person name="Yang L."/>
        </authorList>
    </citation>
    <scope>NUCLEOTIDE SEQUENCE [LARGE SCALE GENOMIC DNA]</scope>
    <source>
        <strain evidence="1">JXDWG</strain>
        <tissue evidence="1">Leaf</tissue>
    </source>
</reference>
<dbReference type="Proteomes" id="UP001419268">
    <property type="component" value="Unassembled WGS sequence"/>
</dbReference>
<sequence>MPAIVSVKYWYSGTKSASTAPIPFGPISSLESQPEKIPKGVTVAIECSDAMESLKSYEEPRHMADAPSENLVSRSVRWGWEGRRSRRGRRSGDCGGGCLTGDGVGDGAVRVLERRSEAVEAWEKERWWPTGEELETGGESLWRGGASAWPPDRRVRSWRRAVRVFERPERAVEAWEERAVARRLVRREELETGGESLGEAGVEAWETCESVRWGVGAAVMTE</sequence>
<organism evidence="1 2">
    <name type="scientific">Stephania cephalantha</name>
    <dbReference type="NCBI Taxonomy" id="152367"/>
    <lineage>
        <taxon>Eukaryota</taxon>
        <taxon>Viridiplantae</taxon>
        <taxon>Streptophyta</taxon>
        <taxon>Embryophyta</taxon>
        <taxon>Tracheophyta</taxon>
        <taxon>Spermatophyta</taxon>
        <taxon>Magnoliopsida</taxon>
        <taxon>Ranunculales</taxon>
        <taxon>Menispermaceae</taxon>
        <taxon>Menispermoideae</taxon>
        <taxon>Cissampelideae</taxon>
        <taxon>Stephania</taxon>
    </lineage>
</organism>
<dbReference type="AlphaFoldDB" id="A0AAP0IA09"/>
<gene>
    <name evidence="1" type="ORF">Scep_019063</name>
</gene>
<proteinExistence type="predicted"/>
<accession>A0AAP0IA09</accession>
<dbReference type="EMBL" id="JBBNAG010000008">
    <property type="protein sequence ID" value="KAK9111544.1"/>
    <property type="molecule type" value="Genomic_DNA"/>
</dbReference>